<dbReference type="SUPFAM" id="SSF47413">
    <property type="entry name" value="lambda repressor-like DNA-binding domains"/>
    <property type="match status" value="1"/>
</dbReference>
<dbReference type="InterPro" id="IPR001387">
    <property type="entry name" value="Cro/C1-type_HTH"/>
</dbReference>
<dbReference type="SMART" id="SM00530">
    <property type="entry name" value="HTH_XRE"/>
    <property type="match status" value="1"/>
</dbReference>
<keyword evidence="1" id="KW-0238">DNA-binding</keyword>
<protein>
    <submittedName>
        <fullName evidence="3">Transcriptional regulator, XRE family</fullName>
    </submittedName>
</protein>
<dbReference type="AlphaFoldDB" id="A0A0G0C896"/>
<evidence type="ECO:0000259" key="2">
    <source>
        <dbReference type="PROSITE" id="PS50943"/>
    </source>
</evidence>
<evidence type="ECO:0000313" key="3">
    <source>
        <dbReference type="EMBL" id="KKP77984.1"/>
    </source>
</evidence>
<reference evidence="3 4" key="1">
    <citation type="journal article" date="2015" name="Nature">
        <title>rRNA introns, odd ribosomes, and small enigmatic genomes across a large radiation of phyla.</title>
        <authorList>
            <person name="Brown C.T."/>
            <person name="Hug L.A."/>
            <person name="Thomas B.C."/>
            <person name="Sharon I."/>
            <person name="Castelle C.J."/>
            <person name="Singh A."/>
            <person name="Wilkins M.J."/>
            <person name="Williams K.H."/>
            <person name="Banfield J.F."/>
        </authorList>
    </citation>
    <scope>NUCLEOTIDE SEQUENCE [LARGE SCALE GENOMIC DNA]</scope>
</reference>
<evidence type="ECO:0000313" key="4">
    <source>
        <dbReference type="Proteomes" id="UP000034816"/>
    </source>
</evidence>
<dbReference type="PANTHER" id="PTHR46558">
    <property type="entry name" value="TRACRIPTIONAL REGULATORY PROTEIN-RELATED-RELATED"/>
    <property type="match status" value="1"/>
</dbReference>
<evidence type="ECO:0000256" key="1">
    <source>
        <dbReference type="ARBA" id="ARBA00023125"/>
    </source>
</evidence>
<dbReference type="PANTHER" id="PTHR46558:SF4">
    <property type="entry name" value="DNA-BIDING PHAGE PROTEIN"/>
    <property type="match status" value="1"/>
</dbReference>
<sequence>MDVKMFSKKLKIAREAKGYSQKQLGMRVGLSDKSISMYEKGTVYPPISNLFKISEALGVDICYFLKN</sequence>
<proteinExistence type="predicted"/>
<dbReference type="Pfam" id="PF01381">
    <property type="entry name" value="HTH_3"/>
    <property type="match status" value="1"/>
</dbReference>
<gene>
    <name evidence="3" type="ORF">UR73_C0006G0012</name>
</gene>
<feature type="domain" description="HTH cro/C1-type" evidence="2">
    <location>
        <begin position="10"/>
        <end position="64"/>
    </location>
</feature>
<dbReference type="Proteomes" id="UP000034816">
    <property type="component" value="Unassembled WGS sequence"/>
</dbReference>
<name>A0A0G0C896_9BACT</name>
<dbReference type="PROSITE" id="PS50943">
    <property type="entry name" value="HTH_CROC1"/>
    <property type="match status" value="1"/>
</dbReference>
<accession>A0A0G0C896</accession>
<dbReference type="Gene3D" id="1.10.260.40">
    <property type="entry name" value="lambda repressor-like DNA-binding domains"/>
    <property type="match status" value="1"/>
</dbReference>
<dbReference type="CDD" id="cd00093">
    <property type="entry name" value="HTH_XRE"/>
    <property type="match status" value="1"/>
</dbReference>
<comment type="caution">
    <text evidence="3">The sequence shown here is derived from an EMBL/GenBank/DDBJ whole genome shotgun (WGS) entry which is preliminary data.</text>
</comment>
<dbReference type="GO" id="GO:0003677">
    <property type="term" value="F:DNA binding"/>
    <property type="evidence" value="ECO:0007669"/>
    <property type="project" value="UniProtKB-KW"/>
</dbReference>
<organism evidence="3 4">
    <name type="scientific">candidate division WS6 bacterium GW2011_GWF1_35_23</name>
    <dbReference type="NCBI Taxonomy" id="1619097"/>
    <lineage>
        <taxon>Bacteria</taxon>
        <taxon>Candidatus Dojkabacteria</taxon>
    </lineage>
</organism>
<dbReference type="InterPro" id="IPR010982">
    <property type="entry name" value="Lambda_DNA-bd_dom_sf"/>
</dbReference>
<dbReference type="EMBL" id="LBQH01000006">
    <property type="protein sequence ID" value="KKP77984.1"/>
    <property type="molecule type" value="Genomic_DNA"/>
</dbReference>